<reference evidence="2 3" key="1">
    <citation type="submission" date="2019-03" db="EMBL/GenBank/DDBJ databases">
        <title>Arenimonas daejeonensis sp. nov., isolated from compost.</title>
        <authorList>
            <person name="Jeon C.O."/>
        </authorList>
    </citation>
    <scope>NUCLEOTIDE SEQUENCE [LARGE SCALE GENOMIC DNA]</scope>
    <source>
        <strain evidence="2 3">R29</strain>
    </source>
</reference>
<dbReference type="GO" id="GO:0016616">
    <property type="term" value="F:oxidoreductase activity, acting on the CH-OH group of donors, NAD or NADP as acceptor"/>
    <property type="evidence" value="ECO:0007669"/>
    <property type="project" value="TreeGrafter"/>
</dbReference>
<name>A0A5C4RPN3_9GAMM</name>
<keyword evidence="3" id="KW-1185">Reference proteome</keyword>
<gene>
    <name evidence="2" type="ORF">E1B00_14435</name>
</gene>
<dbReference type="InterPro" id="IPR036291">
    <property type="entry name" value="NAD(P)-bd_dom_sf"/>
</dbReference>
<evidence type="ECO:0000313" key="2">
    <source>
        <dbReference type="EMBL" id="TNJ32905.1"/>
    </source>
</evidence>
<dbReference type="InterPro" id="IPR020904">
    <property type="entry name" value="Sc_DH/Rdtase_CS"/>
</dbReference>
<evidence type="ECO:0000256" key="1">
    <source>
        <dbReference type="ARBA" id="ARBA00006484"/>
    </source>
</evidence>
<comment type="similarity">
    <text evidence="1">Belongs to the short-chain dehydrogenases/reductases (SDR) family.</text>
</comment>
<dbReference type="PRINTS" id="PR00080">
    <property type="entry name" value="SDRFAMILY"/>
</dbReference>
<dbReference type="PANTHER" id="PTHR42760:SF135">
    <property type="entry name" value="BLL7886 PROTEIN"/>
    <property type="match status" value="1"/>
</dbReference>
<dbReference type="PRINTS" id="PR00081">
    <property type="entry name" value="GDHRDH"/>
</dbReference>
<dbReference type="OrthoDB" id="118015at2"/>
<dbReference type="PROSITE" id="PS00061">
    <property type="entry name" value="ADH_SHORT"/>
    <property type="match status" value="1"/>
</dbReference>
<dbReference type="Pfam" id="PF13561">
    <property type="entry name" value="adh_short_C2"/>
    <property type="match status" value="1"/>
</dbReference>
<dbReference type="Proteomes" id="UP000305760">
    <property type="component" value="Unassembled WGS sequence"/>
</dbReference>
<evidence type="ECO:0000313" key="3">
    <source>
        <dbReference type="Proteomes" id="UP000305760"/>
    </source>
</evidence>
<dbReference type="RefSeq" id="WP_139450023.1">
    <property type="nucleotide sequence ID" value="NZ_SMDR01000004.1"/>
</dbReference>
<dbReference type="EMBL" id="SMDR01000004">
    <property type="protein sequence ID" value="TNJ32905.1"/>
    <property type="molecule type" value="Genomic_DNA"/>
</dbReference>
<dbReference type="Gene3D" id="3.40.50.720">
    <property type="entry name" value="NAD(P)-binding Rossmann-like Domain"/>
    <property type="match status" value="1"/>
</dbReference>
<organism evidence="2 3">
    <name type="scientific">Arenimonas terrae</name>
    <dbReference type="NCBI Taxonomy" id="2546226"/>
    <lineage>
        <taxon>Bacteria</taxon>
        <taxon>Pseudomonadati</taxon>
        <taxon>Pseudomonadota</taxon>
        <taxon>Gammaproteobacteria</taxon>
        <taxon>Lysobacterales</taxon>
        <taxon>Lysobacteraceae</taxon>
        <taxon>Arenimonas</taxon>
    </lineage>
</organism>
<dbReference type="AlphaFoldDB" id="A0A5C4RPN3"/>
<dbReference type="GO" id="GO:0030497">
    <property type="term" value="P:fatty acid elongation"/>
    <property type="evidence" value="ECO:0007669"/>
    <property type="project" value="TreeGrafter"/>
</dbReference>
<sequence length="229" mass="23274">MPLTGKTIAVTGAFGALGTAVVRELQAQGARVAAIDFAAAPRDPASLQGASLHGGVDLGQAEAAEAVFAAIAKQHGGLDGLVNIAGGFRWEKIDGGSLDTWDTLYRMNLRTAVSACQAALPHLPDGGRIVNIGANGAVKAGAGMGAYAASKAGVARLTEALAEELKDRGITVNALLPSIIDTPVNRTDMPDADFSRWVQPAQLADAIAFLLSARASAITGALIPVVGRV</sequence>
<comment type="caution">
    <text evidence="2">The sequence shown here is derived from an EMBL/GenBank/DDBJ whole genome shotgun (WGS) entry which is preliminary data.</text>
</comment>
<proteinExistence type="inferred from homology"/>
<protein>
    <submittedName>
        <fullName evidence="2">SDR family oxidoreductase</fullName>
    </submittedName>
</protein>
<dbReference type="SUPFAM" id="SSF51735">
    <property type="entry name" value="NAD(P)-binding Rossmann-fold domains"/>
    <property type="match status" value="1"/>
</dbReference>
<dbReference type="InterPro" id="IPR002347">
    <property type="entry name" value="SDR_fam"/>
</dbReference>
<dbReference type="PANTHER" id="PTHR42760">
    <property type="entry name" value="SHORT-CHAIN DEHYDROGENASES/REDUCTASES FAMILY MEMBER"/>
    <property type="match status" value="1"/>
</dbReference>
<accession>A0A5C4RPN3</accession>